<name>A0A517YIA4_9BACT</name>
<dbReference type="EMBL" id="CP036274">
    <property type="protein sequence ID" value="QDU29941.1"/>
    <property type="molecule type" value="Genomic_DNA"/>
</dbReference>
<dbReference type="Proteomes" id="UP000315017">
    <property type="component" value="Chromosome"/>
</dbReference>
<evidence type="ECO:0000313" key="1">
    <source>
        <dbReference type="EMBL" id="QDU29941.1"/>
    </source>
</evidence>
<dbReference type="KEGG" id="aagg:ETAA8_50590"/>
<proteinExistence type="predicted"/>
<protein>
    <submittedName>
        <fullName evidence="1">Uncharacterized protein</fullName>
    </submittedName>
</protein>
<organism evidence="1 2">
    <name type="scientific">Anatilimnocola aggregata</name>
    <dbReference type="NCBI Taxonomy" id="2528021"/>
    <lineage>
        <taxon>Bacteria</taxon>
        <taxon>Pseudomonadati</taxon>
        <taxon>Planctomycetota</taxon>
        <taxon>Planctomycetia</taxon>
        <taxon>Pirellulales</taxon>
        <taxon>Pirellulaceae</taxon>
        <taxon>Anatilimnocola</taxon>
    </lineage>
</organism>
<reference evidence="1 2" key="1">
    <citation type="submission" date="2019-02" db="EMBL/GenBank/DDBJ databases">
        <title>Deep-cultivation of Planctomycetes and their phenomic and genomic characterization uncovers novel biology.</title>
        <authorList>
            <person name="Wiegand S."/>
            <person name="Jogler M."/>
            <person name="Boedeker C."/>
            <person name="Pinto D."/>
            <person name="Vollmers J."/>
            <person name="Rivas-Marin E."/>
            <person name="Kohn T."/>
            <person name="Peeters S.H."/>
            <person name="Heuer A."/>
            <person name="Rast P."/>
            <person name="Oberbeckmann S."/>
            <person name="Bunk B."/>
            <person name="Jeske O."/>
            <person name="Meyerdierks A."/>
            <person name="Storesund J.E."/>
            <person name="Kallscheuer N."/>
            <person name="Luecker S."/>
            <person name="Lage O.M."/>
            <person name="Pohl T."/>
            <person name="Merkel B.J."/>
            <person name="Hornburger P."/>
            <person name="Mueller R.-W."/>
            <person name="Bruemmer F."/>
            <person name="Labrenz M."/>
            <person name="Spormann A.M."/>
            <person name="Op den Camp H."/>
            <person name="Overmann J."/>
            <person name="Amann R."/>
            <person name="Jetten M.S.M."/>
            <person name="Mascher T."/>
            <person name="Medema M.H."/>
            <person name="Devos D.P."/>
            <person name="Kaster A.-K."/>
            <person name="Ovreas L."/>
            <person name="Rohde M."/>
            <person name="Galperin M.Y."/>
            <person name="Jogler C."/>
        </authorList>
    </citation>
    <scope>NUCLEOTIDE SEQUENCE [LARGE SCALE GENOMIC DNA]</scope>
    <source>
        <strain evidence="1 2">ETA_A8</strain>
    </source>
</reference>
<keyword evidence="2" id="KW-1185">Reference proteome</keyword>
<gene>
    <name evidence="1" type="ORF">ETAA8_50590</name>
</gene>
<sequence length="1387" mass="155491">MRLCLARSAALPLGIDPKVGARQAKEPMFNDSGPDSGSNLTIVGRIPAVNRLPAHVLGRSVGMTGRETEAGRLALDRVLGYLNFSSGSTDPQFLASLNQLFEQVDQQALGDRSWQRLYELLQSDLQQLPGSNPAFQDVQQATAVLELTFEKLLPAYRDFHRDLLFHQTPEALFRPFFLARAFEAVLRQGQPWDQSDRIVTGAIKQLSDYIGHRPVAALETQRIEPYAHEFCRPVPLYIRGVGISYGPEREVIEIALKLLDGTDENLLRQACFFPHRLEELAIDPRAYDFDHPANKRPNYHFGQWDPHQIDHHGFYRRFVVQQITLDALMRRLTEENQIPADELKFEAAAVLAGTVLMASGISGEGPGAHDSNVTLAKLLPRIAKYRDAFYEQLLDRTNGEHRERLKAEAAQKRQPFGGARQHLNAQLARSRASQLEHVHLARIFARLGHVEAAARQANVVPCASARMLCQIDCLLTTGQLACAAGKLEAAADAMPQIIDMLKRAIHCGAIIDPWNILGFDAHFSLFPALENSVRDHRADELVALMERIWALYSLIWSEAAASDRTEVADRIARQFKNTAGWWNQFAAHEVSTVEAVDSLVVFRAAERVAKALQVWHKAGAAAGDVGFWAPHAEVFDSPKAYSMVIDSLLERGDFVASMALLMSWLSRADAIGLEHGDASFHDQVQRWVTATTATSDAQPEVALKAWDSARKFLDYLEANAEGLWNVPKFELGGGKRGASAATTIAEEDEEEGNRFDSAYEDMVYRDSTDDGVEGAIFETGDDTHDELQHQSKQVADRLAFLATVARLWKQTIVSPAFAAITREANNPTNQSDAAQQRRTSAMQRWIEQAQTNMTGLTRLVAAVRDYRIPTPSGDHDSMVEYDRRRMIKESLLERVVSCSVEMADAARLLIAAQAALNQAAPAAPVAANEEAERLIAVFTALLRRDEAAVKSACESLFKTLLQLPLLYVPLGKGGNPPEIVVVRTRQHAIQDLLAWLPRCGLWIETCQLLDVARQMEREHPVGPGAVTEFDELFKIGYKAIVESLVVSGQSWPRAAGATDDQAAEPLVACLEQLTESMLTSWLAHSRTLRLSALERVHDKSTWKRVVAFVEKYGEELFTQRFLNLGNIRAIMHQGPARWLTSLKDDRPDDAPQKLLDDLQGDLPLEETAELLGMVLESIVENYGEYRDYNSTTTQSDRGELLYMLLDFLRLRTRYDRVCWNLKPVVLAHEILVRRGEEIAARVWRRALSERIQDEAEQYLTRLADLQKKYAMRMPTVADRLAERFVRPLTIDRIRALVEPAIEEARQGGESPKFEMLEFETATLTREPTGVGLDVPAWLVALEEEVDLALRPTDQRQQEEDLAAILPPRLLTLDQARQQLDHWTTRQD</sequence>
<evidence type="ECO:0000313" key="2">
    <source>
        <dbReference type="Proteomes" id="UP000315017"/>
    </source>
</evidence>
<accession>A0A517YIA4</accession>